<evidence type="ECO:0000256" key="2">
    <source>
        <dbReference type="SAM" id="MobiDB-lite"/>
    </source>
</evidence>
<comment type="caution">
    <text evidence="3">The sequence shown here is derived from an EMBL/GenBank/DDBJ whole genome shotgun (WGS) entry which is preliminary data.</text>
</comment>
<evidence type="ECO:0000313" key="4">
    <source>
        <dbReference type="Proteomes" id="UP000593576"/>
    </source>
</evidence>
<keyword evidence="4" id="KW-1185">Reference proteome</keyword>
<dbReference type="Proteomes" id="UP000593576">
    <property type="component" value="Unassembled WGS sequence"/>
</dbReference>
<protein>
    <recommendedName>
        <fullName evidence="5">Retrotransposon gag domain-containing protein</fullName>
    </recommendedName>
</protein>
<evidence type="ECO:0000256" key="1">
    <source>
        <dbReference type="SAM" id="Coils"/>
    </source>
</evidence>
<gene>
    <name evidence="3" type="ORF">Goshw_014653</name>
</gene>
<feature type="compositionally biased region" description="Basic and acidic residues" evidence="2">
    <location>
        <begin position="184"/>
        <end position="200"/>
    </location>
</feature>
<organism evidence="3 4">
    <name type="scientific">Gossypium schwendimanii</name>
    <name type="common">Cotton</name>
    <dbReference type="NCBI Taxonomy" id="34291"/>
    <lineage>
        <taxon>Eukaryota</taxon>
        <taxon>Viridiplantae</taxon>
        <taxon>Streptophyta</taxon>
        <taxon>Embryophyta</taxon>
        <taxon>Tracheophyta</taxon>
        <taxon>Spermatophyta</taxon>
        <taxon>Magnoliopsida</taxon>
        <taxon>eudicotyledons</taxon>
        <taxon>Gunneridae</taxon>
        <taxon>Pentapetalae</taxon>
        <taxon>rosids</taxon>
        <taxon>malvids</taxon>
        <taxon>Malvales</taxon>
        <taxon>Malvaceae</taxon>
        <taxon>Malvoideae</taxon>
        <taxon>Gossypium</taxon>
    </lineage>
</organism>
<feature type="region of interest" description="Disordered" evidence="2">
    <location>
        <begin position="167"/>
        <end position="208"/>
    </location>
</feature>
<evidence type="ECO:0000313" key="3">
    <source>
        <dbReference type="EMBL" id="MBA0876482.1"/>
    </source>
</evidence>
<proteinExistence type="predicted"/>
<keyword evidence="1" id="KW-0175">Coiled coil</keyword>
<reference evidence="3 4" key="1">
    <citation type="journal article" date="2019" name="Genome Biol. Evol.">
        <title>Insights into the evolution of the New World diploid cottons (Gossypium, subgenus Houzingenia) based on genome sequencing.</title>
        <authorList>
            <person name="Grover C.E."/>
            <person name="Arick M.A. 2nd"/>
            <person name="Thrash A."/>
            <person name="Conover J.L."/>
            <person name="Sanders W.S."/>
            <person name="Peterson D.G."/>
            <person name="Frelichowski J.E."/>
            <person name="Scheffler J.A."/>
            <person name="Scheffler B.E."/>
            <person name="Wendel J.F."/>
        </authorList>
    </citation>
    <scope>NUCLEOTIDE SEQUENCE [LARGE SCALE GENOMIC DNA]</scope>
    <source>
        <strain evidence="3">1</strain>
        <tissue evidence="3">Leaf</tissue>
    </source>
</reference>
<name>A0A7J9MZN0_GOSSC</name>
<feature type="non-terminal residue" evidence="3">
    <location>
        <position position="1"/>
    </location>
</feature>
<sequence>MLSSLEVKVAKLEGSIKDVRKTLEIVEGCTNDLDLMKEQLRDYMMEALKLKGEFAICKVAQGNRMLAPRLKQRKIDVSKPKEFNGTRSTRDKNNIFGGIEQYFYAMGIKDDAIKEEARAKLCQLTQQSIIQEYVKDFSELMFQISDLSMVETESFFEIGPRKDKFEIFKPKKMSNGRGDPEEEREVKNGNGDNDKNDSNGRSHNGKWKPNNIMGTVKCFLFNGSHMVRDCSRKFVLSVINEDDELNKATMRLGLIVHSIEFNRVGVVTLKIVAKLPNMRTNVTPLTRLRRRIRVTRHYETKLT</sequence>
<dbReference type="EMBL" id="JABFAF010265010">
    <property type="protein sequence ID" value="MBA0876482.1"/>
    <property type="molecule type" value="Genomic_DNA"/>
</dbReference>
<dbReference type="AlphaFoldDB" id="A0A7J9MZN0"/>
<feature type="coiled-coil region" evidence="1">
    <location>
        <begin position="2"/>
        <end position="53"/>
    </location>
</feature>
<evidence type="ECO:0008006" key="5">
    <source>
        <dbReference type="Google" id="ProtNLM"/>
    </source>
</evidence>
<dbReference type="OrthoDB" id="994996at2759"/>
<accession>A0A7J9MZN0</accession>